<evidence type="ECO:0000313" key="7">
    <source>
        <dbReference type="EMBL" id="MBB3975669.1"/>
    </source>
</evidence>
<dbReference type="PROSITE" id="PS50893">
    <property type="entry name" value="ABC_TRANSPORTER_2"/>
    <property type="match status" value="1"/>
</dbReference>
<dbReference type="InterPro" id="IPR050166">
    <property type="entry name" value="ABC_transporter_ATP-bind"/>
</dbReference>
<dbReference type="PANTHER" id="PTHR42788:SF19">
    <property type="entry name" value="ALIPHATIC SULFONATES IMPORT ATP-BINDING PROTEIN SSUB 2"/>
    <property type="match status" value="1"/>
</dbReference>
<evidence type="ECO:0000259" key="6">
    <source>
        <dbReference type="PROSITE" id="PS50893"/>
    </source>
</evidence>
<dbReference type="AlphaFoldDB" id="A0A7W6D4E4"/>
<evidence type="ECO:0000256" key="5">
    <source>
        <dbReference type="SAM" id="MobiDB-lite"/>
    </source>
</evidence>
<feature type="domain" description="ABC transporter" evidence="6">
    <location>
        <begin position="2"/>
        <end position="228"/>
    </location>
</feature>
<accession>A0A7W6D4E4</accession>
<comment type="similarity">
    <text evidence="1">Belongs to the ABC transporter superfamily.</text>
</comment>
<name>A0A7W6D4E4_9HYPH</name>
<gene>
    <name evidence="7" type="ORF">GGQ64_000856</name>
</gene>
<keyword evidence="3" id="KW-0547">Nucleotide-binding</keyword>
<keyword evidence="4 7" id="KW-0067">ATP-binding</keyword>
<protein>
    <submittedName>
        <fullName evidence="7">Sulfonate transport system ATP-binding protein</fullName>
        <ecNumber evidence="7">3.6.3.-</ecNumber>
    </submittedName>
</protein>
<dbReference type="PROSITE" id="PS00211">
    <property type="entry name" value="ABC_TRANSPORTER_1"/>
    <property type="match status" value="1"/>
</dbReference>
<comment type="caution">
    <text evidence="7">The sequence shown here is derived from an EMBL/GenBank/DDBJ whole genome shotgun (WGS) entry which is preliminary data.</text>
</comment>
<evidence type="ECO:0000313" key="8">
    <source>
        <dbReference type="Proteomes" id="UP000574761"/>
    </source>
</evidence>
<dbReference type="Proteomes" id="UP000574761">
    <property type="component" value="Unassembled WGS sequence"/>
</dbReference>
<dbReference type="GO" id="GO:0016887">
    <property type="term" value="F:ATP hydrolysis activity"/>
    <property type="evidence" value="ECO:0007669"/>
    <property type="project" value="InterPro"/>
</dbReference>
<dbReference type="InterPro" id="IPR003439">
    <property type="entry name" value="ABC_transporter-like_ATP-bd"/>
</dbReference>
<evidence type="ECO:0000256" key="1">
    <source>
        <dbReference type="ARBA" id="ARBA00005417"/>
    </source>
</evidence>
<dbReference type="Gene3D" id="3.40.50.300">
    <property type="entry name" value="P-loop containing nucleotide triphosphate hydrolases"/>
    <property type="match status" value="1"/>
</dbReference>
<evidence type="ECO:0000256" key="4">
    <source>
        <dbReference type="ARBA" id="ARBA00022840"/>
    </source>
</evidence>
<dbReference type="Pfam" id="PF00005">
    <property type="entry name" value="ABC_tran"/>
    <property type="match status" value="1"/>
</dbReference>
<dbReference type="SMART" id="SM00382">
    <property type="entry name" value="AAA"/>
    <property type="match status" value="1"/>
</dbReference>
<keyword evidence="8" id="KW-1185">Reference proteome</keyword>
<reference evidence="7 8" key="1">
    <citation type="submission" date="2020-08" db="EMBL/GenBank/DDBJ databases">
        <title>Genomic Encyclopedia of Type Strains, Phase IV (KMG-IV): sequencing the most valuable type-strain genomes for metagenomic binning, comparative biology and taxonomic classification.</title>
        <authorList>
            <person name="Goeker M."/>
        </authorList>
    </citation>
    <scope>NUCLEOTIDE SEQUENCE [LARGE SCALE GENOMIC DNA]</scope>
    <source>
        <strain evidence="7 8">DSM 100211</strain>
    </source>
</reference>
<dbReference type="PANTHER" id="PTHR42788">
    <property type="entry name" value="TAURINE IMPORT ATP-BINDING PROTEIN-RELATED"/>
    <property type="match status" value="1"/>
</dbReference>
<keyword evidence="2" id="KW-0813">Transport</keyword>
<dbReference type="RefSeq" id="WP_183799581.1">
    <property type="nucleotide sequence ID" value="NZ_JACIEE010000002.1"/>
</dbReference>
<evidence type="ECO:0000256" key="2">
    <source>
        <dbReference type="ARBA" id="ARBA00022448"/>
    </source>
</evidence>
<dbReference type="SUPFAM" id="SSF52540">
    <property type="entry name" value="P-loop containing nucleoside triphosphate hydrolases"/>
    <property type="match status" value="1"/>
</dbReference>
<dbReference type="InterPro" id="IPR027417">
    <property type="entry name" value="P-loop_NTPase"/>
</dbReference>
<dbReference type="GO" id="GO:0005524">
    <property type="term" value="F:ATP binding"/>
    <property type="evidence" value="ECO:0007669"/>
    <property type="project" value="UniProtKB-KW"/>
</dbReference>
<organism evidence="7 8">
    <name type="scientific">Mycoplana azooxidifex</name>
    <dbReference type="NCBI Taxonomy" id="1636188"/>
    <lineage>
        <taxon>Bacteria</taxon>
        <taxon>Pseudomonadati</taxon>
        <taxon>Pseudomonadota</taxon>
        <taxon>Alphaproteobacteria</taxon>
        <taxon>Hyphomicrobiales</taxon>
        <taxon>Rhizobiaceae</taxon>
        <taxon>Mycoplana</taxon>
    </lineage>
</organism>
<dbReference type="EMBL" id="JACIEE010000002">
    <property type="protein sequence ID" value="MBB3975669.1"/>
    <property type="molecule type" value="Genomic_DNA"/>
</dbReference>
<keyword evidence="7" id="KW-0378">Hydrolase</keyword>
<dbReference type="CDD" id="cd03293">
    <property type="entry name" value="ABC_NrtD_SsuB_transporters"/>
    <property type="match status" value="1"/>
</dbReference>
<evidence type="ECO:0000256" key="3">
    <source>
        <dbReference type="ARBA" id="ARBA00022741"/>
    </source>
</evidence>
<proteinExistence type="inferred from homology"/>
<feature type="region of interest" description="Disordered" evidence="5">
    <location>
        <begin position="238"/>
        <end position="277"/>
    </location>
</feature>
<dbReference type="InterPro" id="IPR003593">
    <property type="entry name" value="AAA+_ATPase"/>
</dbReference>
<dbReference type="EC" id="3.6.3.-" evidence="7"/>
<sequence>MLELQNLTKVYPNGVHALEAFSLTVREGEIVAVIGGSGCGKSTLLRLIAGLEQPSRGRAVLDGATLTQPHPLVNIIFQEPRLLPWLTVAGNVGFGLADLAANDRALRVEEALLRVGLAGYGGRWVKELSGGQAQRVAIARALVTRPEVLLLDEPFSALDALTRADLQDHLADLWAESGTTMILVTHDIEEAAVLADRIVVMRPWPGRKLEEIEIALKRPRERTAPEVEALKRQLVAALNRSLDRSPGRSPGRSTDRSPVRAPENALGSEPVRVPFVP</sequence>
<dbReference type="InterPro" id="IPR017871">
    <property type="entry name" value="ABC_transporter-like_CS"/>
</dbReference>